<dbReference type="RefSeq" id="WP_162387977.1">
    <property type="nucleotide sequence ID" value="NZ_CP045997.1"/>
</dbReference>
<dbReference type="EMBL" id="CP045997">
    <property type="protein sequence ID" value="QHV97566.1"/>
    <property type="molecule type" value="Genomic_DNA"/>
</dbReference>
<name>A0A6P1W1L9_9BACT</name>
<protein>
    <submittedName>
        <fullName evidence="1">Uncharacterized protein</fullName>
    </submittedName>
</protein>
<gene>
    <name evidence="1" type="ORF">GJR95_22280</name>
</gene>
<organism evidence="1 2">
    <name type="scientific">Spirosoma endbachense</name>
    <dbReference type="NCBI Taxonomy" id="2666025"/>
    <lineage>
        <taxon>Bacteria</taxon>
        <taxon>Pseudomonadati</taxon>
        <taxon>Bacteroidota</taxon>
        <taxon>Cytophagia</taxon>
        <taxon>Cytophagales</taxon>
        <taxon>Cytophagaceae</taxon>
        <taxon>Spirosoma</taxon>
    </lineage>
</organism>
<dbReference type="AlphaFoldDB" id="A0A6P1W1L9"/>
<reference evidence="1 2" key="1">
    <citation type="submission" date="2019-11" db="EMBL/GenBank/DDBJ databases">
        <title>Spirosoma endbachense sp. nov., isolated from a natural salt meadow.</title>
        <authorList>
            <person name="Rojas J."/>
            <person name="Ambika Manirajan B."/>
            <person name="Ratering S."/>
            <person name="Suarez C."/>
            <person name="Geissler-Plaum R."/>
            <person name="Schnell S."/>
        </authorList>
    </citation>
    <scope>NUCLEOTIDE SEQUENCE [LARGE SCALE GENOMIC DNA]</scope>
    <source>
        <strain evidence="1 2">I-24</strain>
    </source>
</reference>
<accession>A0A6P1W1L9</accession>
<evidence type="ECO:0000313" key="1">
    <source>
        <dbReference type="EMBL" id="QHV97566.1"/>
    </source>
</evidence>
<dbReference type="KEGG" id="senf:GJR95_22280"/>
<sequence length="184" mass="20982">MDTVEQAVDYLHHNKTPFWWIRSGNNKIGDNTDEADLNASVEQFRKTVQFLPPGQYKLECSRNPKDRSGSYLFPFTKGTSAQTSNPMQAAPSTNVYGISDAVVLKIQEETRQRILLEQMHGDFMAFIKDWPEYRKKIDALHNYMKDDDDDGTPDFLEMTRKASDTVQAASEMKKVFSGGSGFRL</sequence>
<evidence type="ECO:0000313" key="2">
    <source>
        <dbReference type="Proteomes" id="UP000464577"/>
    </source>
</evidence>
<keyword evidence="2" id="KW-1185">Reference proteome</keyword>
<proteinExistence type="predicted"/>
<dbReference type="Proteomes" id="UP000464577">
    <property type="component" value="Chromosome"/>
</dbReference>